<organism evidence="2 3">
    <name type="scientific">Hebeloma cylindrosporum</name>
    <dbReference type="NCBI Taxonomy" id="76867"/>
    <lineage>
        <taxon>Eukaryota</taxon>
        <taxon>Fungi</taxon>
        <taxon>Dikarya</taxon>
        <taxon>Basidiomycota</taxon>
        <taxon>Agaricomycotina</taxon>
        <taxon>Agaricomycetes</taxon>
        <taxon>Agaricomycetidae</taxon>
        <taxon>Agaricales</taxon>
        <taxon>Agaricineae</taxon>
        <taxon>Hymenogastraceae</taxon>
        <taxon>Hebeloma</taxon>
    </lineage>
</organism>
<gene>
    <name evidence="2" type="ORF">M413DRAFT_449318</name>
</gene>
<dbReference type="HOGENOM" id="CLU_2223594_0_0_1"/>
<keyword evidence="3" id="KW-1185">Reference proteome</keyword>
<dbReference type="Proteomes" id="UP000053424">
    <property type="component" value="Unassembled WGS sequence"/>
</dbReference>
<dbReference type="EMBL" id="KN831807">
    <property type="protein sequence ID" value="KIM36270.1"/>
    <property type="molecule type" value="Genomic_DNA"/>
</dbReference>
<sequence length="106" mass="11022">MAFNNNLTGIITLIIMIALATTLGAAAPMPIPENALVRVDSLSIATSPSRFDGSPDFLAGRALTAGAGDGTNGNDGFTKVKEWLQEIERYASEGVSKLLVGNKSTP</sequence>
<name>A0A0C3BHS2_HEBCY</name>
<dbReference type="STRING" id="686832.A0A0C3BHS2"/>
<feature type="signal peptide" evidence="1">
    <location>
        <begin position="1"/>
        <end position="26"/>
    </location>
</feature>
<feature type="chain" id="PRO_5002161806" description="Glycoside hydrolase family 5 protein" evidence="1">
    <location>
        <begin position="27"/>
        <end position="106"/>
    </location>
</feature>
<evidence type="ECO:0000313" key="2">
    <source>
        <dbReference type="EMBL" id="KIM36270.1"/>
    </source>
</evidence>
<dbReference type="AlphaFoldDB" id="A0A0C3BHS2"/>
<evidence type="ECO:0000256" key="1">
    <source>
        <dbReference type="SAM" id="SignalP"/>
    </source>
</evidence>
<protein>
    <recommendedName>
        <fullName evidence="4">Glycoside hydrolase family 5 protein</fullName>
    </recommendedName>
</protein>
<proteinExistence type="predicted"/>
<keyword evidence="1" id="KW-0732">Signal</keyword>
<reference evidence="3" key="2">
    <citation type="submission" date="2015-01" db="EMBL/GenBank/DDBJ databases">
        <title>Evolutionary Origins and Diversification of the Mycorrhizal Mutualists.</title>
        <authorList>
            <consortium name="DOE Joint Genome Institute"/>
            <consortium name="Mycorrhizal Genomics Consortium"/>
            <person name="Kohler A."/>
            <person name="Kuo A."/>
            <person name="Nagy L.G."/>
            <person name="Floudas D."/>
            <person name="Copeland A."/>
            <person name="Barry K.W."/>
            <person name="Cichocki N."/>
            <person name="Veneault-Fourrey C."/>
            <person name="LaButti K."/>
            <person name="Lindquist E.A."/>
            <person name="Lipzen A."/>
            <person name="Lundell T."/>
            <person name="Morin E."/>
            <person name="Murat C."/>
            <person name="Riley R."/>
            <person name="Ohm R."/>
            <person name="Sun H."/>
            <person name="Tunlid A."/>
            <person name="Henrissat B."/>
            <person name="Grigoriev I.V."/>
            <person name="Hibbett D.S."/>
            <person name="Martin F."/>
        </authorList>
    </citation>
    <scope>NUCLEOTIDE SEQUENCE [LARGE SCALE GENOMIC DNA]</scope>
    <source>
        <strain evidence="3">h7</strain>
    </source>
</reference>
<accession>A0A0C3BHS2</accession>
<evidence type="ECO:0008006" key="4">
    <source>
        <dbReference type="Google" id="ProtNLM"/>
    </source>
</evidence>
<reference evidence="2 3" key="1">
    <citation type="submission" date="2014-04" db="EMBL/GenBank/DDBJ databases">
        <authorList>
            <consortium name="DOE Joint Genome Institute"/>
            <person name="Kuo A."/>
            <person name="Gay G."/>
            <person name="Dore J."/>
            <person name="Kohler A."/>
            <person name="Nagy L.G."/>
            <person name="Floudas D."/>
            <person name="Copeland A."/>
            <person name="Barry K.W."/>
            <person name="Cichocki N."/>
            <person name="Veneault-Fourrey C."/>
            <person name="LaButti K."/>
            <person name="Lindquist E.A."/>
            <person name="Lipzen A."/>
            <person name="Lundell T."/>
            <person name="Morin E."/>
            <person name="Murat C."/>
            <person name="Sun H."/>
            <person name="Tunlid A."/>
            <person name="Henrissat B."/>
            <person name="Grigoriev I.V."/>
            <person name="Hibbett D.S."/>
            <person name="Martin F."/>
            <person name="Nordberg H.P."/>
            <person name="Cantor M.N."/>
            <person name="Hua S.X."/>
        </authorList>
    </citation>
    <scope>NUCLEOTIDE SEQUENCE [LARGE SCALE GENOMIC DNA]</scope>
    <source>
        <strain evidence="3">h7</strain>
    </source>
</reference>
<evidence type="ECO:0000313" key="3">
    <source>
        <dbReference type="Proteomes" id="UP000053424"/>
    </source>
</evidence>